<evidence type="ECO:0000313" key="2">
    <source>
        <dbReference type="EMBL" id="EGF29593.1"/>
    </source>
</evidence>
<keyword evidence="1" id="KW-0472">Membrane</keyword>
<sequence length="294" mass="32678">MLVSRPKKYDHGIVREYRVIVYGLVAASIYAFIYYVFDLAGVEHYILHANGGDTASGIDDVAGFGDSFGYVNAWFSALAFAGVVLALGVQVMEFHLAEKDRGDTLDNQNEMKRHAFLSTLAASVKTLHDIEDTKQEAIARGNANAERLVSMFKQETALRTAVSSMLEEMPSQIELSGIASQDYDRSHNLIRFIALLQGIVTSMDLEINHPFLATGNSKALEELVDSVEERLFDFWTENIYSSSSQLVGQFRVCLEILQTTEGGEIPPEVRYKEFHKLTSKIDAWIVAAIADHAS</sequence>
<organism evidence="2 3">
    <name type="scientific">Rhodopirellula baltica WH47</name>
    <dbReference type="NCBI Taxonomy" id="991778"/>
    <lineage>
        <taxon>Bacteria</taxon>
        <taxon>Pseudomonadati</taxon>
        <taxon>Planctomycetota</taxon>
        <taxon>Planctomycetia</taxon>
        <taxon>Pirellulales</taxon>
        <taxon>Pirellulaceae</taxon>
        <taxon>Rhodopirellula</taxon>
    </lineage>
</organism>
<accession>F2ALB7</accession>
<evidence type="ECO:0000256" key="1">
    <source>
        <dbReference type="SAM" id="Phobius"/>
    </source>
</evidence>
<comment type="caution">
    <text evidence="2">The sequence shown here is derived from an EMBL/GenBank/DDBJ whole genome shotgun (WGS) entry which is preliminary data.</text>
</comment>
<name>F2ALB7_RHOBT</name>
<dbReference type="PATRIC" id="fig|991778.3.peg.475"/>
<gene>
    <name evidence="2" type="ORF">RBWH47_04575</name>
</gene>
<protein>
    <submittedName>
        <fullName evidence="2">Uncharacterized protein</fullName>
    </submittedName>
</protein>
<proteinExistence type="predicted"/>
<keyword evidence="1" id="KW-1133">Transmembrane helix</keyword>
<keyword evidence="1" id="KW-0812">Transmembrane</keyword>
<dbReference type="EMBL" id="AFAR01000018">
    <property type="protein sequence ID" value="EGF29593.1"/>
    <property type="molecule type" value="Genomic_DNA"/>
</dbReference>
<feature type="transmembrane region" description="Helical" evidence="1">
    <location>
        <begin position="73"/>
        <end position="92"/>
    </location>
</feature>
<dbReference type="Proteomes" id="UP000006222">
    <property type="component" value="Unassembled WGS sequence"/>
</dbReference>
<evidence type="ECO:0000313" key="3">
    <source>
        <dbReference type="Proteomes" id="UP000006222"/>
    </source>
</evidence>
<dbReference type="RefSeq" id="WP_007324434.1">
    <property type="nucleotide sequence ID" value="NZ_AFAR01000018.1"/>
</dbReference>
<feature type="transmembrane region" description="Helical" evidence="1">
    <location>
        <begin position="20"/>
        <end position="37"/>
    </location>
</feature>
<reference evidence="2 3" key="1">
    <citation type="journal article" date="2013" name="Mar. Genomics">
        <title>Expression of sulfatases in Rhodopirellula baltica and the diversity of sulfatases in the genus Rhodopirellula.</title>
        <authorList>
            <person name="Wegner C.E."/>
            <person name="Richter-Heitmann T."/>
            <person name="Klindworth A."/>
            <person name="Klockow C."/>
            <person name="Richter M."/>
            <person name="Achstetter T."/>
            <person name="Glockner F.O."/>
            <person name="Harder J."/>
        </authorList>
    </citation>
    <scope>NUCLEOTIDE SEQUENCE [LARGE SCALE GENOMIC DNA]</scope>
    <source>
        <strain evidence="2 3">WH47</strain>
    </source>
</reference>
<dbReference type="AlphaFoldDB" id="F2ALB7"/>